<evidence type="ECO:0000256" key="6">
    <source>
        <dbReference type="SAM" id="MobiDB-lite"/>
    </source>
</evidence>
<feature type="region of interest" description="Disordered" evidence="6">
    <location>
        <begin position="41"/>
        <end position="109"/>
    </location>
</feature>
<evidence type="ECO:0000256" key="1">
    <source>
        <dbReference type="ARBA" id="ARBA00004123"/>
    </source>
</evidence>
<keyword evidence="2" id="KW-0805">Transcription regulation</keyword>
<sequence length="589" mass="65146">MYAIEAGVRAAPPDAATDKRQVNLEQKIDGIMSMLASNAHAPIPSIPAPMTPETESTQQSHQASPNTVDKPRRSLRAGASARSTTHTPSQSQPQCLSQSQAPSQAPSSSAFHLIPGFQLTSQEAASYLSIYNREFAPNFPFVIIPPTATAQDLHDTSPGLFWAIMTAVAPQSLSTQQNVKTWFRQHIADHVVVRQDKNLQLLQAILVHLAWGVFHFYLRAEATNFLQLALALVMDLRLDKSPDSSAANMRSVLGDWIEVQQWIPGGLGKPHTLDDRRAVLGLYHLSSLISSMFKRGAQFSWSAYLAQCCSSLQQAREYPSDQNLIAMVKMQQLANAAYSFVPSPGGITRNTSTYTAAIDMAFNHTHRELDNFVNAQPATVQQNKLFSALYNVLVLRLYEPALVMASPPLETLTAEPFQRVSALSKCLSAARQSFTTLLSFTPSDLACLPLTATAVLAFTVVTSCRLLLLDSPDWQTRIARKELDLAAALKQISDNLEVSDRWATENGRRRTLYSEERCHYGSRIRWIQQWYVSKTGEDMQGTSGSDAASSLPTDGLWPDGRLNLEFWPDLMTLSDLGMQDFPNANVWPH</sequence>
<gene>
    <name evidence="7" type="ORF">QQS21_005262</name>
</gene>
<dbReference type="AlphaFoldDB" id="A0AAJ0FTZ8"/>
<comment type="caution">
    <text evidence="7">The sequence shown here is derived from an EMBL/GenBank/DDBJ whole genome shotgun (WGS) entry which is preliminary data.</text>
</comment>
<dbReference type="PANTHER" id="PTHR31845:SF10">
    <property type="entry name" value="ZN(II)2CYS6 TRANSCRIPTION FACTOR (EUROFUNG)"/>
    <property type="match status" value="1"/>
</dbReference>
<dbReference type="EMBL" id="JASWJB010000085">
    <property type="protein sequence ID" value="KAK2600028.1"/>
    <property type="molecule type" value="Genomic_DNA"/>
</dbReference>
<organism evidence="7 8">
    <name type="scientific">Conoideocrella luteorostrata</name>
    <dbReference type="NCBI Taxonomy" id="1105319"/>
    <lineage>
        <taxon>Eukaryota</taxon>
        <taxon>Fungi</taxon>
        <taxon>Dikarya</taxon>
        <taxon>Ascomycota</taxon>
        <taxon>Pezizomycotina</taxon>
        <taxon>Sordariomycetes</taxon>
        <taxon>Hypocreomycetidae</taxon>
        <taxon>Hypocreales</taxon>
        <taxon>Clavicipitaceae</taxon>
        <taxon>Conoideocrella</taxon>
    </lineage>
</organism>
<evidence type="ECO:0000256" key="5">
    <source>
        <dbReference type="ARBA" id="ARBA00023242"/>
    </source>
</evidence>
<keyword evidence="4" id="KW-0804">Transcription</keyword>
<comment type="subcellular location">
    <subcellularLocation>
        <location evidence="1">Nucleus</location>
    </subcellularLocation>
</comment>
<dbReference type="InterPro" id="IPR051089">
    <property type="entry name" value="prtT"/>
</dbReference>
<evidence type="ECO:0000313" key="8">
    <source>
        <dbReference type="Proteomes" id="UP001251528"/>
    </source>
</evidence>
<evidence type="ECO:0000256" key="3">
    <source>
        <dbReference type="ARBA" id="ARBA00023125"/>
    </source>
</evidence>
<dbReference type="GO" id="GO:0000981">
    <property type="term" value="F:DNA-binding transcription factor activity, RNA polymerase II-specific"/>
    <property type="evidence" value="ECO:0007669"/>
    <property type="project" value="TreeGrafter"/>
</dbReference>
<dbReference type="GO" id="GO:0005634">
    <property type="term" value="C:nucleus"/>
    <property type="evidence" value="ECO:0007669"/>
    <property type="project" value="UniProtKB-SubCell"/>
</dbReference>
<dbReference type="GO" id="GO:0000976">
    <property type="term" value="F:transcription cis-regulatory region binding"/>
    <property type="evidence" value="ECO:0007669"/>
    <property type="project" value="TreeGrafter"/>
</dbReference>
<keyword evidence="8" id="KW-1185">Reference proteome</keyword>
<evidence type="ECO:0000256" key="4">
    <source>
        <dbReference type="ARBA" id="ARBA00023163"/>
    </source>
</evidence>
<keyword evidence="3" id="KW-0238">DNA-binding</keyword>
<dbReference type="CDD" id="cd12148">
    <property type="entry name" value="fungal_TF_MHR"/>
    <property type="match status" value="1"/>
</dbReference>
<dbReference type="PANTHER" id="PTHR31845">
    <property type="entry name" value="FINGER DOMAIN PROTEIN, PUTATIVE-RELATED"/>
    <property type="match status" value="1"/>
</dbReference>
<reference evidence="7" key="1">
    <citation type="submission" date="2023-06" db="EMBL/GenBank/DDBJ databases">
        <title>Conoideocrella luteorostrata (Hypocreales: Clavicipitaceae), a potential biocontrol fungus for elongate hemlock scale in United States Christmas tree production areas.</title>
        <authorList>
            <person name="Barrett H."/>
            <person name="Lovett B."/>
            <person name="Macias A.M."/>
            <person name="Stajich J.E."/>
            <person name="Kasson M.T."/>
        </authorList>
    </citation>
    <scope>NUCLEOTIDE SEQUENCE</scope>
    <source>
        <strain evidence="7">ARSEF 14590</strain>
    </source>
</reference>
<accession>A0AAJ0FTZ8</accession>
<proteinExistence type="predicted"/>
<feature type="compositionally biased region" description="Polar residues" evidence="6">
    <location>
        <begin position="53"/>
        <end position="67"/>
    </location>
</feature>
<evidence type="ECO:0000313" key="7">
    <source>
        <dbReference type="EMBL" id="KAK2600028.1"/>
    </source>
</evidence>
<dbReference type="Proteomes" id="UP001251528">
    <property type="component" value="Unassembled WGS sequence"/>
</dbReference>
<protein>
    <recommendedName>
        <fullName evidence="9">Transcription factor domain-containing protein</fullName>
    </recommendedName>
</protein>
<evidence type="ECO:0008006" key="9">
    <source>
        <dbReference type="Google" id="ProtNLM"/>
    </source>
</evidence>
<name>A0AAJ0FTZ8_9HYPO</name>
<feature type="compositionally biased region" description="Low complexity" evidence="6">
    <location>
        <begin position="76"/>
        <end position="109"/>
    </location>
</feature>
<keyword evidence="5" id="KW-0539">Nucleus</keyword>
<evidence type="ECO:0000256" key="2">
    <source>
        <dbReference type="ARBA" id="ARBA00023015"/>
    </source>
</evidence>